<dbReference type="InterPro" id="IPR014710">
    <property type="entry name" value="RmlC-like_jellyroll"/>
</dbReference>
<dbReference type="Pfam" id="PF01381">
    <property type="entry name" value="HTH_3"/>
    <property type="match status" value="1"/>
</dbReference>
<dbReference type="SMART" id="SM00530">
    <property type="entry name" value="HTH_XRE"/>
    <property type="match status" value="1"/>
</dbReference>
<dbReference type="Gene3D" id="1.10.260.40">
    <property type="entry name" value="lambda repressor-like DNA-binding domains"/>
    <property type="match status" value="1"/>
</dbReference>
<dbReference type="PROSITE" id="PS50943">
    <property type="entry name" value="HTH_CROC1"/>
    <property type="match status" value="1"/>
</dbReference>
<keyword evidence="4" id="KW-1185">Reference proteome</keyword>
<comment type="caution">
    <text evidence="3">The sequence shown here is derived from an EMBL/GenBank/DDBJ whole genome shotgun (WGS) entry which is preliminary data.</text>
</comment>
<feature type="domain" description="HTH cro/C1-type" evidence="2">
    <location>
        <begin position="10"/>
        <end position="65"/>
    </location>
</feature>
<organism evidence="3 4">
    <name type="scientific">Romboutsia maritimum</name>
    <dbReference type="NCBI Taxonomy" id="2020948"/>
    <lineage>
        <taxon>Bacteria</taxon>
        <taxon>Bacillati</taxon>
        <taxon>Bacillota</taxon>
        <taxon>Clostridia</taxon>
        <taxon>Peptostreptococcales</taxon>
        <taxon>Peptostreptococcaceae</taxon>
        <taxon>Romboutsia</taxon>
    </lineage>
</organism>
<dbReference type="CDD" id="cd02209">
    <property type="entry name" value="cupin_XRE_C"/>
    <property type="match status" value="1"/>
</dbReference>
<dbReference type="GO" id="GO:0003700">
    <property type="term" value="F:DNA-binding transcription factor activity"/>
    <property type="evidence" value="ECO:0007669"/>
    <property type="project" value="TreeGrafter"/>
</dbReference>
<dbReference type="RefSeq" id="WP_095405092.1">
    <property type="nucleotide sequence ID" value="NZ_NOJZ02000007.1"/>
</dbReference>
<sequence length="184" mass="20676">MSDLNISENITKFRKEKNLTIKELATLAGVTPSLLSQIEKGSANPSLNTLKQISKALDVQLFNFFIQDVSSENLVVRHNNRKKMIFPETDNFTYELLTPNSNSTIEFMLMKIPPGLSSSDQLFSHKGEEVAYVSKGSVNIYLMNEIITLTPGDSVMIPPHVNHKWENISELECEILFAVTPPSF</sequence>
<dbReference type="SUPFAM" id="SSF51182">
    <property type="entry name" value="RmlC-like cupins"/>
    <property type="match status" value="1"/>
</dbReference>
<dbReference type="Proteomes" id="UP000243494">
    <property type="component" value="Unassembled WGS sequence"/>
</dbReference>
<dbReference type="PANTHER" id="PTHR46797:SF19">
    <property type="entry name" value="BLL2473 PROTEIN"/>
    <property type="match status" value="1"/>
</dbReference>
<dbReference type="InterPro" id="IPR050807">
    <property type="entry name" value="TransReg_Diox_bact_type"/>
</dbReference>
<evidence type="ECO:0000313" key="4">
    <source>
        <dbReference type="Proteomes" id="UP000243494"/>
    </source>
</evidence>
<dbReference type="InterPro" id="IPR011051">
    <property type="entry name" value="RmlC_Cupin_sf"/>
</dbReference>
<proteinExistence type="predicted"/>
<name>A0A255IFM4_9FIRM</name>
<dbReference type="OrthoDB" id="9814553at2"/>
<dbReference type="GO" id="GO:0005829">
    <property type="term" value="C:cytosol"/>
    <property type="evidence" value="ECO:0007669"/>
    <property type="project" value="TreeGrafter"/>
</dbReference>
<evidence type="ECO:0000256" key="1">
    <source>
        <dbReference type="ARBA" id="ARBA00023125"/>
    </source>
</evidence>
<keyword evidence="1" id="KW-0238">DNA-binding</keyword>
<evidence type="ECO:0000313" key="3">
    <source>
        <dbReference type="EMBL" id="RDY23867.1"/>
    </source>
</evidence>
<dbReference type="CDD" id="cd00093">
    <property type="entry name" value="HTH_XRE"/>
    <property type="match status" value="1"/>
</dbReference>
<accession>A0A255IFM4</accession>
<reference evidence="3 4" key="1">
    <citation type="journal article" date="2017" name="Genome Announc.">
        <title>Draft Genome Sequence of Romboutsia maritimum sp. nov. Strain CCRI-22766(T), Isolated from Coastal Estuarine Mud.</title>
        <authorList>
            <person name="Maheux A.F."/>
            <person name="Boudreau D.K."/>
            <person name="Berube E."/>
            <person name="Boissinot M."/>
            <person name="Raymond F."/>
            <person name="Brodeur S."/>
            <person name="Corbeil J."/>
            <person name="Brightwell G."/>
            <person name="Broda D."/>
            <person name="Omar R.F."/>
            <person name="Bergeron M.G."/>
        </authorList>
    </citation>
    <scope>NUCLEOTIDE SEQUENCE [LARGE SCALE GENOMIC DNA]</scope>
    <source>
        <strain evidence="3 4">CCRI-22766</strain>
    </source>
</reference>
<dbReference type="PANTHER" id="PTHR46797">
    <property type="entry name" value="HTH-TYPE TRANSCRIPTIONAL REGULATOR"/>
    <property type="match status" value="1"/>
</dbReference>
<evidence type="ECO:0000259" key="2">
    <source>
        <dbReference type="PROSITE" id="PS50943"/>
    </source>
</evidence>
<dbReference type="SUPFAM" id="SSF47413">
    <property type="entry name" value="lambda repressor-like DNA-binding domains"/>
    <property type="match status" value="1"/>
</dbReference>
<dbReference type="Pfam" id="PF07883">
    <property type="entry name" value="Cupin_2"/>
    <property type="match status" value="1"/>
</dbReference>
<dbReference type="AlphaFoldDB" id="A0A255IFM4"/>
<dbReference type="EMBL" id="NOJZ02000007">
    <property type="protein sequence ID" value="RDY23867.1"/>
    <property type="molecule type" value="Genomic_DNA"/>
</dbReference>
<dbReference type="GO" id="GO:0003677">
    <property type="term" value="F:DNA binding"/>
    <property type="evidence" value="ECO:0007669"/>
    <property type="project" value="UniProtKB-KW"/>
</dbReference>
<dbReference type="InterPro" id="IPR013096">
    <property type="entry name" value="Cupin_2"/>
</dbReference>
<protein>
    <submittedName>
        <fullName evidence="3">Helix-turn-helix domain-containing protein</fullName>
    </submittedName>
</protein>
<dbReference type="InterPro" id="IPR001387">
    <property type="entry name" value="Cro/C1-type_HTH"/>
</dbReference>
<gene>
    <name evidence="3" type="ORF">CHF27_005810</name>
</gene>
<dbReference type="InterPro" id="IPR010982">
    <property type="entry name" value="Lambda_DNA-bd_dom_sf"/>
</dbReference>
<dbReference type="Gene3D" id="2.60.120.10">
    <property type="entry name" value="Jelly Rolls"/>
    <property type="match status" value="1"/>
</dbReference>